<feature type="transmembrane region" description="Helical" evidence="1">
    <location>
        <begin position="205"/>
        <end position="227"/>
    </location>
</feature>
<keyword evidence="1" id="KW-0472">Membrane</keyword>
<accession>A0A7J5BT44</accession>
<feature type="transmembrane region" description="Helical" evidence="1">
    <location>
        <begin position="233"/>
        <end position="252"/>
    </location>
</feature>
<protein>
    <submittedName>
        <fullName evidence="3">CPBP family intramembrane metalloprotease</fullName>
    </submittedName>
</protein>
<dbReference type="PANTHER" id="PTHR35797:SF1">
    <property type="entry name" value="PROTEASE"/>
    <property type="match status" value="1"/>
</dbReference>
<feature type="transmembrane region" description="Helical" evidence="1">
    <location>
        <begin position="160"/>
        <end position="184"/>
    </location>
</feature>
<proteinExistence type="predicted"/>
<dbReference type="EMBL" id="WBJZ01000012">
    <property type="protein sequence ID" value="KAB1656362.1"/>
    <property type="molecule type" value="Genomic_DNA"/>
</dbReference>
<organism evidence="3 4">
    <name type="scientific">Pseudoclavibacter chungangensis</name>
    <dbReference type="NCBI Taxonomy" id="587635"/>
    <lineage>
        <taxon>Bacteria</taxon>
        <taxon>Bacillati</taxon>
        <taxon>Actinomycetota</taxon>
        <taxon>Actinomycetes</taxon>
        <taxon>Micrococcales</taxon>
        <taxon>Microbacteriaceae</taxon>
        <taxon>Pseudoclavibacter</taxon>
    </lineage>
</organism>
<dbReference type="InterPro" id="IPR042150">
    <property type="entry name" value="MmRce1-like"/>
</dbReference>
<dbReference type="GO" id="GO:0008237">
    <property type="term" value="F:metallopeptidase activity"/>
    <property type="evidence" value="ECO:0007669"/>
    <property type="project" value="UniProtKB-KW"/>
</dbReference>
<evidence type="ECO:0000256" key="1">
    <source>
        <dbReference type="SAM" id="Phobius"/>
    </source>
</evidence>
<feature type="domain" description="CAAX prenyl protease 2/Lysostaphin resistance protein A-like" evidence="2">
    <location>
        <begin position="169"/>
        <end position="272"/>
    </location>
</feature>
<feature type="transmembrane region" description="Helical" evidence="1">
    <location>
        <begin position="259"/>
        <end position="281"/>
    </location>
</feature>
<name>A0A7J5BT44_9MICO</name>
<keyword evidence="4" id="KW-1185">Reference proteome</keyword>
<reference evidence="3 4" key="1">
    <citation type="submission" date="2019-09" db="EMBL/GenBank/DDBJ databases">
        <title>Phylogeny of genus Pseudoclavibacter and closely related genus.</title>
        <authorList>
            <person name="Li Y."/>
        </authorList>
    </citation>
    <scope>NUCLEOTIDE SEQUENCE [LARGE SCALE GENOMIC DNA]</scope>
    <source>
        <strain evidence="3 4">DSM 23821</strain>
    </source>
</reference>
<keyword evidence="3" id="KW-0482">Metalloprotease</keyword>
<keyword evidence="3" id="KW-0645">Protease</keyword>
<sequence>MRRRLERGADALPTKVPWGAVTVFIAIAFVGAWLACLPLWLGGASLDVVDPVTFQLLLLGMMYTPTIAALVVVFLVQRPARKARYLGLVFRPSGRTILFIAIGIVAPPVLFALSMLLAAALGYVTLDLANVSALRELFAQNLAAAGASDQAGTFDAMPPAVLVLITILQTLVFAVPMATIAAFGEELGWRGWLLPSLRPLGTWPAIAISCVVWALWHAPIILLGYNFNDRGPLGLVMMIGFCLAGGSFISWLRLRSATVYPAAVAHGSLNAFAATIFICMADAGSTMDGLTTIVGWTGWVPFLLLVGVLVLLGQFARQPLPGLTLAESVIASQRAGEATPATSGAVSH</sequence>
<feature type="transmembrane region" description="Helical" evidence="1">
    <location>
        <begin position="53"/>
        <end position="76"/>
    </location>
</feature>
<gene>
    <name evidence="3" type="ORF">F8O01_10415</name>
</gene>
<feature type="transmembrane region" description="Helical" evidence="1">
    <location>
        <begin position="97"/>
        <end position="124"/>
    </location>
</feature>
<dbReference type="GO" id="GO:0080120">
    <property type="term" value="P:CAAX-box protein maturation"/>
    <property type="evidence" value="ECO:0007669"/>
    <property type="project" value="UniProtKB-ARBA"/>
</dbReference>
<feature type="transmembrane region" description="Helical" evidence="1">
    <location>
        <begin position="293"/>
        <end position="312"/>
    </location>
</feature>
<keyword evidence="3" id="KW-0378">Hydrolase</keyword>
<dbReference type="PANTHER" id="PTHR35797">
    <property type="entry name" value="PROTEASE-RELATED"/>
    <property type="match status" value="1"/>
</dbReference>
<dbReference type="GO" id="GO:0006508">
    <property type="term" value="P:proteolysis"/>
    <property type="evidence" value="ECO:0007669"/>
    <property type="project" value="UniProtKB-KW"/>
</dbReference>
<dbReference type="GO" id="GO:0004175">
    <property type="term" value="F:endopeptidase activity"/>
    <property type="evidence" value="ECO:0007669"/>
    <property type="project" value="UniProtKB-ARBA"/>
</dbReference>
<dbReference type="InterPro" id="IPR003675">
    <property type="entry name" value="Rce1/LyrA-like_dom"/>
</dbReference>
<evidence type="ECO:0000313" key="3">
    <source>
        <dbReference type="EMBL" id="KAB1656362.1"/>
    </source>
</evidence>
<comment type="caution">
    <text evidence="3">The sequence shown here is derived from an EMBL/GenBank/DDBJ whole genome shotgun (WGS) entry which is preliminary data.</text>
</comment>
<keyword evidence="1" id="KW-0812">Transmembrane</keyword>
<dbReference type="AlphaFoldDB" id="A0A7J5BT44"/>
<evidence type="ECO:0000313" key="4">
    <source>
        <dbReference type="Proteomes" id="UP000467240"/>
    </source>
</evidence>
<dbReference type="OrthoDB" id="3693644at2"/>
<feature type="transmembrane region" description="Helical" evidence="1">
    <location>
        <begin position="21"/>
        <end position="41"/>
    </location>
</feature>
<dbReference type="Pfam" id="PF02517">
    <property type="entry name" value="Rce1-like"/>
    <property type="match status" value="1"/>
</dbReference>
<evidence type="ECO:0000259" key="2">
    <source>
        <dbReference type="Pfam" id="PF02517"/>
    </source>
</evidence>
<dbReference type="Proteomes" id="UP000467240">
    <property type="component" value="Unassembled WGS sequence"/>
</dbReference>
<keyword evidence="1" id="KW-1133">Transmembrane helix</keyword>